<accession>A0ABR7QVL1</accession>
<dbReference type="EMBL" id="JABURY010000006">
    <property type="protein sequence ID" value="MBC9130266.1"/>
    <property type="molecule type" value="Genomic_DNA"/>
</dbReference>
<keyword evidence="1" id="KW-0472">Membrane</keyword>
<dbReference type="Proteomes" id="UP000651208">
    <property type="component" value="Unassembled WGS sequence"/>
</dbReference>
<dbReference type="SUPFAM" id="SSF49373">
    <property type="entry name" value="Invasin/intimin cell-adhesion fragments"/>
    <property type="match status" value="1"/>
</dbReference>
<organism evidence="2 3">
    <name type="scientific">Frischella japonica</name>
    <dbReference type="NCBI Taxonomy" id="2741544"/>
    <lineage>
        <taxon>Bacteria</taxon>
        <taxon>Pseudomonadati</taxon>
        <taxon>Pseudomonadota</taxon>
        <taxon>Gammaproteobacteria</taxon>
        <taxon>Orbales</taxon>
        <taxon>Orbaceae</taxon>
        <taxon>Frischella</taxon>
    </lineage>
</organism>
<protein>
    <submittedName>
        <fullName evidence="2">Uncharacterized protein</fullName>
    </submittedName>
</protein>
<evidence type="ECO:0000313" key="2">
    <source>
        <dbReference type="EMBL" id="MBC9130266.1"/>
    </source>
</evidence>
<keyword evidence="3" id="KW-1185">Reference proteome</keyword>
<dbReference type="Gene3D" id="2.60.40.1080">
    <property type="match status" value="1"/>
</dbReference>
<feature type="transmembrane region" description="Helical" evidence="1">
    <location>
        <begin position="75"/>
        <end position="93"/>
    </location>
</feature>
<dbReference type="RefSeq" id="WP_187754853.1">
    <property type="nucleotide sequence ID" value="NZ_JABURY010000006.1"/>
</dbReference>
<dbReference type="InterPro" id="IPR008964">
    <property type="entry name" value="Invasin/intimin_cell_adhesion"/>
</dbReference>
<comment type="caution">
    <text evidence="2">The sequence shown here is derived from an EMBL/GenBank/DDBJ whole genome shotgun (WGS) entry which is preliminary data.</text>
</comment>
<sequence length="529" mass="59154">MIQYGLKSGIGHRASGIGHRASGIGHRASGIGHRASGIGHRASGIGHRASGIGHRASGIGHRLVKKLSFFDKTAFWFKLLVLSVLWMVSYYSHGILSNTSQRSIMGNAPEIIVLPSLLNSFGFTINNEFYSQSNNNIAQDMIKLVDGNLTFNDFKQQDIHALLANFDIAQHYYDQEGDPVDLTEPFTIQSVKHIWYDNKDQQIPESDFGKIIGCGSGYSMPLKLNIKVTVSTQSQFGSPRQSEPVTLSKSYQIAPISELCYAKPNSMIVKPDKQWGGVDKTTDTYFWNQAKYAMRDSLTGGGYTQDFVPNYGFKAEPVLSDKKFPTTGFPGAKFQLVMTGAQTDYRFELLNNQGQAVTIDQNGMVQLNAKPSGAIKVRATLLRDDSIMHDYVFNPTNPWIEPQDFRSNFDDTLGKCGGLQYMLTMEELTNSPRYEVKANVQDSGDTVLILSNTYTREIGNSVLGEWGWTTKTTYPDSQWQDYSMPFKSRYWTTKINAYLMTGYVVHNHDGFVGAFLLYDDRLGYAVCKK</sequence>
<evidence type="ECO:0000313" key="3">
    <source>
        <dbReference type="Proteomes" id="UP000651208"/>
    </source>
</evidence>
<evidence type="ECO:0000256" key="1">
    <source>
        <dbReference type="SAM" id="Phobius"/>
    </source>
</evidence>
<gene>
    <name evidence="2" type="ORF">FcAc13_02970</name>
</gene>
<keyword evidence="1" id="KW-1133">Transmembrane helix</keyword>
<reference evidence="2 3" key="1">
    <citation type="submission" date="2020-06" db="EMBL/GenBank/DDBJ databases">
        <title>Frischella cerana isolated from Apis cerana gut homogenate.</title>
        <authorList>
            <person name="Wolter L.A."/>
            <person name="Suenami S."/>
            <person name="Miyazaki R."/>
        </authorList>
    </citation>
    <scope>NUCLEOTIDE SEQUENCE [LARGE SCALE GENOMIC DNA]</scope>
    <source>
        <strain evidence="2 3">Ac13</strain>
    </source>
</reference>
<keyword evidence="1" id="KW-0812">Transmembrane</keyword>
<proteinExistence type="predicted"/>
<name>A0ABR7QVL1_9GAMM</name>